<proteinExistence type="predicted"/>
<accession>A0AAN9H279</accession>
<evidence type="ECO:0000313" key="1">
    <source>
        <dbReference type="EMBL" id="KAK7148797.1"/>
    </source>
</evidence>
<comment type="caution">
    <text evidence="1">The sequence shown here is derived from an EMBL/GenBank/DDBJ whole genome shotgun (WGS) entry which is preliminary data.</text>
</comment>
<dbReference type="AlphaFoldDB" id="A0AAN9H279"/>
<gene>
    <name evidence="1" type="ORF">R3I93_012974</name>
</gene>
<dbReference type="EMBL" id="JAYKXH010000013">
    <property type="protein sequence ID" value="KAK7148797.1"/>
    <property type="molecule type" value="Genomic_DNA"/>
</dbReference>
<reference evidence="1 2" key="1">
    <citation type="submission" date="2024-02" db="EMBL/GenBank/DDBJ databases">
        <title>Chromosome-level genome assembly of the Eurasian Minnow (Phoxinus phoxinus).</title>
        <authorList>
            <person name="Oriowo T.O."/>
            <person name="Martin S."/>
            <person name="Stange M."/>
            <person name="Chrysostomakis Y."/>
            <person name="Brown T."/>
            <person name="Winkler S."/>
            <person name="Kukowka S."/>
            <person name="Myers E.W."/>
            <person name="Bohne A."/>
        </authorList>
    </citation>
    <scope>NUCLEOTIDE SEQUENCE [LARGE SCALE GENOMIC DNA]</scope>
    <source>
        <strain evidence="1">ZFMK-TIS-60720</strain>
        <tissue evidence="1">Whole Organism</tissue>
    </source>
</reference>
<name>A0AAN9H279_9TELE</name>
<evidence type="ECO:0000313" key="2">
    <source>
        <dbReference type="Proteomes" id="UP001364617"/>
    </source>
</evidence>
<sequence>MTYFCGKINLFAASPLLPTCIEELAGNSLIPITAKNTHIRLADTRRHNSTGLFKYYSLRGWLSVEHLHLSLAYSKLHSRRIAVTSTLASLHRFFSASPVTTFIETATATRPLLAELQPQEHGSKCRALANSSLESPRSAQGHEPRAWDYDFCG</sequence>
<organism evidence="1 2">
    <name type="scientific">Phoxinus phoxinus</name>
    <name type="common">Eurasian minnow</name>
    <dbReference type="NCBI Taxonomy" id="58324"/>
    <lineage>
        <taxon>Eukaryota</taxon>
        <taxon>Metazoa</taxon>
        <taxon>Chordata</taxon>
        <taxon>Craniata</taxon>
        <taxon>Vertebrata</taxon>
        <taxon>Euteleostomi</taxon>
        <taxon>Actinopterygii</taxon>
        <taxon>Neopterygii</taxon>
        <taxon>Teleostei</taxon>
        <taxon>Ostariophysi</taxon>
        <taxon>Cypriniformes</taxon>
        <taxon>Leuciscidae</taxon>
        <taxon>Phoxininae</taxon>
        <taxon>Phoxinus</taxon>
    </lineage>
</organism>
<dbReference type="Proteomes" id="UP001364617">
    <property type="component" value="Unassembled WGS sequence"/>
</dbReference>
<keyword evidence="2" id="KW-1185">Reference proteome</keyword>
<protein>
    <submittedName>
        <fullName evidence="1">Uncharacterized protein</fullName>
    </submittedName>
</protein>